<keyword evidence="2 3" id="KW-0520">NAD</keyword>
<protein>
    <recommendedName>
        <fullName evidence="3">NAD-dependent protein deacylase</fullName>
        <ecNumber evidence="3">2.3.1.286</ecNumber>
    </recommendedName>
    <alternativeName>
        <fullName evidence="3">Regulatory protein SIR2 homolog</fullName>
    </alternativeName>
</protein>
<dbReference type="STRING" id="349521.HCH_00109"/>
<feature type="binding site" evidence="3">
    <location>
        <position position="56"/>
    </location>
    <ligand>
        <name>substrate</name>
    </ligand>
</feature>
<comment type="subcellular location">
    <subcellularLocation>
        <location evidence="3">Cytoplasm</location>
    </subcellularLocation>
</comment>
<comment type="catalytic activity">
    <reaction evidence="3">
        <text>N(6)-succinyl-L-lysyl-[protein] + NAD(+) + H2O = 2''-O-succinyl-ADP-D-ribose + nicotinamide + L-lysyl-[protein]</text>
        <dbReference type="Rhea" id="RHEA:47668"/>
        <dbReference type="Rhea" id="RHEA-COMP:9752"/>
        <dbReference type="Rhea" id="RHEA-COMP:11877"/>
        <dbReference type="ChEBI" id="CHEBI:15377"/>
        <dbReference type="ChEBI" id="CHEBI:17154"/>
        <dbReference type="ChEBI" id="CHEBI:29969"/>
        <dbReference type="ChEBI" id="CHEBI:57540"/>
        <dbReference type="ChEBI" id="CHEBI:87830"/>
        <dbReference type="ChEBI" id="CHEBI:87832"/>
    </reaction>
</comment>
<feature type="binding site" evidence="3">
    <location>
        <position position="212"/>
    </location>
    <ligand>
        <name>NAD(+)</name>
        <dbReference type="ChEBI" id="CHEBI:57540"/>
    </ligand>
</feature>
<accession>Q2SQP4</accession>
<comment type="similarity">
    <text evidence="3">Belongs to the sirtuin family. Class III subfamily.</text>
</comment>
<feature type="domain" description="Deacetylase sirtuin-type" evidence="5">
    <location>
        <begin position="1"/>
        <end position="225"/>
    </location>
</feature>
<dbReference type="InterPro" id="IPR050134">
    <property type="entry name" value="NAD-dep_sirtuin_deacylases"/>
</dbReference>
<evidence type="ECO:0000256" key="4">
    <source>
        <dbReference type="PROSITE-ProRule" id="PRU00236"/>
    </source>
</evidence>
<dbReference type="InterPro" id="IPR026590">
    <property type="entry name" value="Ssirtuin_cat_dom"/>
</dbReference>
<feature type="binding site" evidence="3">
    <location>
        <position position="53"/>
    </location>
    <ligand>
        <name>substrate</name>
    </ligand>
</feature>
<dbReference type="Pfam" id="PF02146">
    <property type="entry name" value="SIR2"/>
    <property type="match status" value="1"/>
</dbReference>
<dbReference type="EMBL" id="CP000155">
    <property type="protein sequence ID" value="ABC27030.1"/>
    <property type="molecule type" value="Genomic_DNA"/>
</dbReference>
<reference evidence="6 7" key="1">
    <citation type="journal article" date="2005" name="Nucleic Acids Res.">
        <title>Genomic blueprint of Hahella chejuensis, a marine microbe producing an algicidal agent.</title>
        <authorList>
            <person name="Jeong H."/>
            <person name="Yim J.H."/>
            <person name="Lee C."/>
            <person name="Choi S.-H."/>
            <person name="Park Y.K."/>
            <person name="Yoon S.H."/>
            <person name="Hur C.-G."/>
            <person name="Kang H.-Y."/>
            <person name="Kim D."/>
            <person name="Lee H.H."/>
            <person name="Park K.H."/>
            <person name="Park S.-H."/>
            <person name="Park H.-S."/>
            <person name="Lee H.K."/>
            <person name="Oh T.K."/>
            <person name="Kim J.F."/>
        </authorList>
    </citation>
    <scope>NUCLEOTIDE SEQUENCE [LARGE SCALE GENOMIC DNA]</scope>
    <source>
        <strain evidence="6 7">KCTC 2396</strain>
    </source>
</reference>
<dbReference type="Gene3D" id="3.40.50.1220">
    <property type="entry name" value="TPP-binding domain"/>
    <property type="match status" value="1"/>
</dbReference>
<dbReference type="HOGENOM" id="CLU_023643_3_1_6"/>
<gene>
    <name evidence="3" type="primary">cobB</name>
    <name evidence="6" type="ordered locus">HCH_00109</name>
</gene>
<dbReference type="OrthoDB" id="9800582at2"/>
<dbReference type="PANTHER" id="PTHR11085">
    <property type="entry name" value="NAD-DEPENDENT PROTEIN DEACYLASE SIRTUIN-5, MITOCHONDRIAL-RELATED"/>
    <property type="match status" value="1"/>
</dbReference>
<dbReference type="InterPro" id="IPR003000">
    <property type="entry name" value="Sirtuin"/>
</dbReference>
<feature type="active site" description="Proton acceptor" evidence="3">
    <location>
        <position position="104"/>
    </location>
</feature>
<dbReference type="GO" id="GO:0036054">
    <property type="term" value="F:protein-malonyllysine demalonylase activity"/>
    <property type="evidence" value="ECO:0007669"/>
    <property type="project" value="InterPro"/>
</dbReference>
<dbReference type="KEGG" id="hch:HCH_00109"/>
<dbReference type="InterPro" id="IPR026591">
    <property type="entry name" value="Sirtuin_cat_small_dom_sf"/>
</dbReference>
<comment type="domain">
    <text evidence="3">2 residues (Tyr-53 and Arg-56) present in a large hydrophobic pocket are probably involved in substrate specificity. They are important for desuccinylation activity, but dispensable for deacetylation activity.</text>
</comment>
<dbReference type="InterPro" id="IPR027546">
    <property type="entry name" value="Sirtuin_class_III"/>
</dbReference>
<keyword evidence="7" id="KW-1185">Reference proteome</keyword>
<keyword evidence="3" id="KW-0963">Cytoplasm</keyword>
<dbReference type="GO" id="GO:0070403">
    <property type="term" value="F:NAD+ binding"/>
    <property type="evidence" value="ECO:0007669"/>
    <property type="project" value="UniProtKB-UniRule"/>
</dbReference>
<dbReference type="Gene3D" id="3.30.1600.10">
    <property type="entry name" value="SIR2/SIRT2 'Small Domain"/>
    <property type="match status" value="1"/>
</dbReference>
<feature type="binding site" evidence="3">
    <location>
        <begin position="170"/>
        <end position="172"/>
    </location>
    <ligand>
        <name>NAD(+)</name>
        <dbReference type="ChEBI" id="CHEBI:57540"/>
    </ligand>
</feature>
<dbReference type="SUPFAM" id="SSF52467">
    <property type="entry name" value="DHS-like NAD/FAD-binding domain"/>
    <property type="match status" value="1"/>
</dbReference>
<dbReference type="PROSITE" id="PS50305">
    <property type="entry name" value="SIRTUIN"/>
    <property type="match status" value="1"/>
</dbReference>
<comment type="caution">
    <text evidence="3 4">Lacks conserved residue(s) required for the propagation of feature annotation.</text>
</comment>
<dbReference type="eggNOG" id="COG0846">
    <property type="taxonomic scope" value="Bacteria"/>
</dbReference>
<dbReference type="GO" id="GO:0017136">
    <property type="term" value="F:histone deacetylase activity, NAD-dependent"/>
    <property type="evidence" value="ECO:0007669"/>
    <property type="project" value="TreeGrafter"/>
</dbReference>
<comment type="function">
    <text evidence="3">NAD-dependent lysine deacetylase and desuccinylase that specifically removes acetyl and succinyl groups on target proteins. Modulates the activities of several proteins which are inactive in their acylated form.</text>
</comment>
<dbReference type="Proteomes" id="UP000000238">
    <property type="component" value="Chromosome"/>
</dbReference>
<evidence type="ECO:0000259" key="5">
    <source>
        <dbReference type="PROSITE" id="PS50305"/>
    </source>
</evidence>
<feature type="binding site" evidence="3">
    <location>
        <begin position="86"/>
        <end position="89"/>
    </location>
    <ligand>
        <name>NAD(+)</name>
        <dbReference type="ChEBI" id="CHEBI:57540"/>
    </ligand>
</feature>
<comment type="catalytic activity">
    <reaction evidence="3">
        <text>N(6)-acetyl-L-lysyl-[protein] + NAD(+) + H2O = 2''-O-acetyl-ADP-D-ribose + nicotinamide + L-lysyl-[protein]</text>
        <dbReference type="Rhea" id="RHEA:43636"/>
        <dbReference type="Rhea" id="RHEA-COMP:9752"/>
        <dbReference type="Rhea" id="RHEA-COMP:10731"/>
        <dbReference type="ChEBI" id="CHEBI:15377"/>
        <dbReference type="ChEBI" id="CHEBI:17154"/>
        <dbReference type="ChEBI" id="CHEBI:29969"/>
        <dbReference type="ChEBI" id="CHEBI:57540"/>
        <dbReference type="ChEBI" id="CHEBI:61930"/>
        <dbReference type="ChEBI" id="CHEBI:83767"/>
        <dbReference type="EC" id="2.3.1.286"/>
    </reaction>
</comment>
<sequence length="225" mass="24309">MAHIVVLSGAGISAESGLPTFRDVGGLWKQYSVHDLASPGGWERNPQLVLEFYNTRRQQAREAQPNAAHTALAALESQHRVTIITQNIDDLHERAGSSNVVHLHGEIMKARSSVDESYLVEMNDQDIALGDLCPQGKQMRPHVVWFGEMVPMLESAADIVATADVLLVVGTSLQVYPAAGLVDCARPNCPITVIDPGEDVKVKGATIIRKTACAGVPEWIASLKL</sequence>
<evidence type="ECO:0000313" key="6">
    <source>
        <dbReference type="EMBL" id="ABC27030.1"/>
    </source>
</evidence>
<dbReference type="RefSeq" id="WP_011394107.1">
    <property type="nucleotide sequence ID" value="NC_007645.1"/>
</dbReference>
<keyword evidence="1" id="KW-0808">Transferase</keyword>
<dbReference type="GO" id="GO:0005737">
    <property type="term" value="C:cytoplasm"/>
    <property type="evidence" value="ECO:0007669"/>
    <property type="project" value="UniProtKB-SubCell"/>
</dbReference>
<evidence type="ECO:0000313" key="7">
    <source>
        <dbReference type="Proteomes" id="UP000000238"/>
    </source>
</evidence>
<evidence type="ECO:0000256" key="3">
    <source>
        <dbReference type="HAMAP-Rule" id="MF_01121"/>
    </source>
</evidence>
<dbReference type="PANTHER" id="PTHR11085:SF4">
    <property type="entry name" value="NAD-DEPENDENT PROTEIN DEACYLASE"/>
    <property type="match status" value="1"/>
</dbReference>
<evidence type="ECO:0000256" key="1">
    <source>
        <dbReference type="ARBA" id="ARBA00022679"/>
    </source>
</evidence>
<dbReference type="AlphaFoldDB" id="Q2SQP4"/>
<dbReference type="GO" id="GO:0036055">
    <property type="term" value="F:protein-succinyllysine desuccinylase activity"/>
    <property type="evidence" value="ECO:0007669"/>
    <property type="project" value="UniProtKB-UniRule"/>
</dbReference>
<dbReference type="HAMAP" id="MF_01121">
    <property type="entry name" value="Sirtuin_ClassIII"/>
    <property type="match status" value="1"/>
</dbReference>
<proteinExistence type="inferred from homology"/>
<evidence type="ECO:0000256" key="2">
    <source>
        <dbReference type="ARBA" id="ARBA00023027"/>
    </source>
</evidence>
<dbReference type="InterPro" id="IPR029035">
    <property type="entry name" value="DHS-like_NAD/FAD-binding_dom"/>
</dbReference>
<organism evidence="6 7">
    <name type="scientific">Hahella chejuensis (strain KCTC 2396)</name>
    <dbReference type="NCBI Taxonomy" id="349521"/>
    <lineage>
        <taxon>Bacteria</taxon>
        <taxon>Pseudomonadati</taxon>
        <taxon>Pseudomonadota</taxon>
        <taxon>Gammaproteobacteria</taxon>
        <taxon>Oceanospirillales</taxon>
        <taxon>Hahellaceae</taxon>
        <taxon>Hahella</taxon>
    </lineage>
</organism>
<dbReference type="CDD" id="cd01412">
    <property type="entry name" value="SIRT5_Af1_CobB"/>
    <property type="match status" value="1"/>
</dbReference>
<feature type="binding site" evidence="3">
    <location>
        <begin position="9"/>
        <end position="28"/>
    </location>
    <ligand>
        <name>NAD(+)</name>
        <dbReference type="ChEBI" id="CHEBI:57540"/>
    </ligand>
</feature>
<name>Q2SQP4_HAHCH</name>
<dbReference type="EC" id="2.3.1.286" evidence="3"/>